<evidence type="ECO:0000313" key="1">
    <source>
        <dbReference type="EMBL" id="EKY00450.1"/>
    </source>
</evidence>
<name>L1NB07_9BACT</name>
<dbReference type="EMBL" id="AMEP01000088">
    <property type="protein sequence ID" value="EKY00450.1"/>
    <property type="molecule type" value="Genomic_DNA"/>
</dbReference>
<organism evidence="1 2">
    <name type="scientific">Hoylesella saccharolytica F0055</name>
    <dbReference type="NCBI Taxonomy" id="1127699"/>
    <lineage>
        <taxon>Bacteria</taxon>
        <taxon>Pseudomonadati</taxon>
        <taxon>Bacteroidota</taxon>
        <taxon>Bacteroidia</taxon>
        <taxon>Bacteroidales</taxon>
        <taxon>Prevotellaceae</taxon>
        <taxon>Hoylesella</taxon>
    </lineage>
</organism>
<accession>L1NB07</accession>
<evidence type="ECO:0000313" key="2">
    <source>
        <dbReference type="Proteomes" id="UP000010433"/>
    </source>
</evidence>
<dbReference type="HOGENOM" id="CLU_3277870_0_0_10"/>
<keyword evidence="2" id="KW-1185">Reference proteome</keyword>
<reference evidence="1 2" key="1">
    <citation type="submission" date="2012-05" db="EMBL/GenBank/DDBJ databases">
        <authorList>
            <person name="Weinstock G."/>
            <person name="Sodergren E."/>
            <person name="Lobos E.A."/>
            <person name="Fulton L."/>
            <person name="Fulton R."/>
            <person name="Courtney L."/>
            <person name="Fronick C."/>
            <person name="O'Laughlin M."/>
            <person name="Godfrey J."/>
            <person name="Wilson R.M."/>
            <person name="Miner T."/>
            <person name="Farmer C."/>
            <person name="Delehaunty K."/>
            <person name="Cordes M."/>
            <person name="Minx P."/>
            <person name="Tomlinson C."/>
            <person name="Chen J."/>
            <person name="Wollam A."/>
            <person name="Pepin K.H."/>
            <person name="Bhonagiri V."/>
            <person name="Zhang X."/>
            <person name="Suruliraj S."/>
            <person name="Warren W."/>
            <person name="Mitreva M."/>
            <person name="Mardis E.R."/>
            <person name="Wilson R.K."/>
        </authorList>
    </citation>
    <scope>NUCLEOTIDE SEQUENCE [LARGE SCALE GENOMIC DNA]</scope>
    <source>
        <strain evidence="1 2">F0055</strain>
    </source>
</reference>
<sequence>MPGGMENIIHLRNWKNIENKPVTGCELVDFLYFTSVAEKQSGMEY</sequence>
<dbReference type="AlphaFoldDB" id="L1NB07"/>
<dbReference type="STRING" id="1127699.HMPREF9151_01305"/>
<proteinExistence type="predicted"/>
<gene>
    <name evidence="1" type="ORF">HMPREF9151_01305</name>
</gene>
<comment type="caution">
    <text evidence="1">The sequence shown here is derived from an EMBL/GenBank/DDBJ whole genome shotgun (WGS) entry which is preliminary data.</text>
</comment>
<protein>
    <submittedName>
        <fullName evidence="1">Uncharacterized protein</fullName>
    </submittedName>
</protein>
<dbReference type="Proteomes" id="UP000010433">
    <property type="component" value="Unassembled WGS sequence"/>
</dbReference>